<keyword evidence="1" id="KW-0472">Membrane</keyword>
<name>A0A918AF77_9ACTN</name>
<keyword evidence="1" id="KW-1133">Transmembrane helix</keyword>
<dbReference type="AlphaFoldDB" id="A0A918AF77"/>
<reference evidence="2" key="2">
    <citation type="submission" date="2020-09" db="EMBL/GenBank/DDBJ databases">
        <authorList>
            <person name="Sun Q."/>
            <person name="Zhou Y."/>
        </authorList>
    </citation>
    <scope>NUCLEOTIDE SEQUENCE</scope>
    <source>
        <strain evidence="2">CGMCC 4.7430</strain>
    </source>
</reference>
<proteinExistence type="predicted"/>
<keyword evidence="1" id="KW-0812">Transmembrane</keyword>
<evidence type="ECO:0000313" key="3">
    <source>
        <dbReference type="Proteomes" id="UP000660745"/>
    </source>
</evidence>
<organism evidence="2 3">
    <name type="scientific">Nonomuraea glycinis</name>
    <dbReference type="NCBI Taxonomy" id="2047744"/>
    <lineage>
        <taxon>Bacteria</taxon>
        <taxon>Bacillati</taxon>
        <taxon>Actinomycetota</taxon>
        <taxon>Actinomycetes</taxon>
        <taxon>Streptosporangiales</taxon>
        <taxon>Streptosporangiaceae</taxon>
        <taxon>Nonomuraea</taxon>
    </lineage>
</organism>
<feature type="transmembrane region" description="Helical" evidence="1">
    <location>
        <begin position="20"/>
        <end position="43"/>
    </location>
</feature>
<accession>A0A918AF77</accession>
<evidence type="ECO:0000256" key="1">
    <source>
        <dbReference type="SAM" id="Phobius"/>
    </source>
</evidence>
<comment type="caution">
    <text evidence="2">The sequence shown here is derived from an EMBL/GenBank/DDBJ whole genome shotgun (WGS) entry which is preliminary data.</text>
</comment>
<keyword evidence="3" id="KW-1185">Reference proteome</keyword>
<gene>
    <name evidence="2" type="ORF">GCM10012278_83980</name>
</gene>
<protein>
    <submittedName>
        <fullName evidence="2">Uncharacterized protein</fullName>
    </submittedName>
</protein>
<dbReference type="Proteomes" id="UP000660745">
    <property type="component" value="Unassembled WGS sequence"/>
</dbReference>
<reference evidence="2" key="1">
    <citation type="journal article" date="2014" name="Int. J. Syst. Evol. Microbiol.">
        <title>Complete genome sequence of Corynebacterium casei LMG S-19264T (=DSM 44701T), isolated from a smear-ripened cheese.</title>
        <authorList>
            <consortium name="US DOE Joint Genome Institute (JGI-PGF)"/>
            <person name="Walter F."/>
            <person name="Albersmeier A."/>
            <person name="Kalinowski J."/>
            <person name="Ruckert C."/>
        </authorList>
    </citation>
    <scope>NUCLEOTIDE SEQUENCE</scope>
    <source>
        <strain evidence="2">CGMCC 4.7430</strain>
    </source>
</reference>
<sequence length="104" mass="11215">MHPPNYYPPPVPPRRNTPAWIPALIGGLVGLVIVAVVAAVVLVPGDVWKPVAEGPSAVMSEAAEPAFERQEDGGRFDSPKHLVQTLESLGIHCINAHYFRPNNC</sequence>
<evidence type="ECO:0000313" key="2">
    <source>
        <dbReference type="EMBL" id="GGP17181.1"/>
    </source>
</evidence>
<dbReference type="EMBL" id="BMNK01000023">
    <property type="protein sequence ID" value="GGP17181.1"/>
    <property type="molecule type" value="Genomic_DNA"/>
</dbReference>